<dbReference type="Proteomes" id="UP000265520">
    <property type="component" value="Unassembled WGS sequence"/>
</dbReference>
<accession>A0A392VY29</accession>
<dbReference type="AlphaFoldDB" id="A0A392VY29"/>
<evidence type="ECO:0000313" key="1">
    <source>
        <dbReference type="EMBL" id="MCI91360.1"/>
    </source>
</evidence>
<evidence type="ECO:0000313" key="2">
    <source>
        <dbReference type="Proteomes" id="UP000265520"/>
    </source>
</evidence>
<comment type="caution">
    <text evidence="1">The sequence shown here is derived from an EMBL/GenBank/DDBJ whole genome shotgun (WGS) entry which is preliminary data.</text>
</comment>
<keyword evidence="2" id="KW-1185">Reference proteome</keyword>
<sequence length="21" mass="2142">MAGGKVFALDGGHAEADNLIR</sequence>
<feature type="non-terminal residue" evidence="1">
    <location>
        <position position="21"/>
    </location>
</feature>
<reference evidence="1 2" key="1">
    <citation type="journal article" date="2018" name="Front. Plant Sci.">
        <title>Red Clover (Trifolium pratense) and Zigzag Clover (T. medium) - A Picture of Genomic Similarities and Differences.</title>
        <authorList>
            <person name="Dluhosova J."/>
            <person name="Istvanek J."/>
            <person name="Nedelnik J."/>
            <person name="Repkova J."/>
        </authorList>
    </citation>
    <scope>NUCLEOTIDE SEQUENCE [LARGE SCALE GENOMIC DNA]</scope>
    <source>
        <strain evidence="2">cv. 10/8</strain>
        <tissue evidence="1">Leaf</tissue>
    </source>
</reference>
<organism evidence="1 2">
    <name type="scientific">Trifolium medium</name>
    <dbReference type="NCBI Taxonomy" id="97028"/>
    <lineage>
        <taxon>Eukaryota</taxon>
        <taxon>Viridiplantae</taxon>
        <taxon>Streptophyta</taxon>
        <taxon>Embryophyta</taxon>
        <taxon>Tracheophyta</taxon>
        <taxon>Spermatophyta</taxon>
        <taxon>Magnoliopsida</taxon>
        <taxon>eudicotyledons</taxon>
        <taxon>Gunneridae</taxon>
        <taxon>Pentapetalae</taxon>
        <taxon>rosids</taxon>
        <taxon>fabids</taxon>
        <taxon>Fabales</taxon>
        <taxon>Fabaceae</taxon>
        <taxon>Papilionoideae</taxon>
        <taxon>50 kb inversion clade</taxon>
        <taxon>NPAAA clade</taxon>
        <taxon>Hologalegina</taxon>
        <taxon>IRL clade</taxon>
        <taxon>Trifolieae</taxon>
        <taxon>Trifolium</taxon>
    </lineage>
</organism>
<dbReference type="EMBL" id="LXQA011269869">
    <property type="protein sequence ID" value="MCI91360.1"/>
    <property type="molecule type" value="Genomic_DNA"/>
</dbReference>
<name>A0A392VY29_9FABA</name>
<protein>
    <submittedName>
        <fullName evidence="1">Uncharacterized protein</fullName>
    </submittedName>
</protein>
<proteinExistence type="predicted"/>